<evidence type="ECO:0000313" key="1">
    <source>
        <dbReference type="EMBL" id="TWU66355.1"/>
    </source>
</evidence>
<reference evidence="1 2" key="1">
    <citation type="submission" date="2019-02" db="EMBL/GenBank/DDBJ databases">
        <title>Deep-cultivation of Planctomycetes and their phenomic and genomic characterization uncovers novel biology.</title>
        <authorList>
            <person name="Wiegand S."/>
            <person name="Jogler M."/>
            <person name="Boedeker C."/>
            <person name="Pinto D."/>
            <person name="Vollmers J."/>
            <person name="Rivas-Marin E."/>
            <person name="Kohn T."/>
            <person name="Peeters S.H."/>
            <person name="Heuer A."/>
            <person name="Rast P."/>
            <person name="Oberbeckmann S."/>
            <person name="Bunk B."/>
            <person name="Jeske O."/>
            <person name="Meyerdierks A."/>
            <person name="Storesund J.E."/>
            <person name="Kallscheuer N."/>
            <person name="Luecker S."/>
            <person name="Lage O.M."/>
            <person name="Pohl T."/>
            <person name="Merkel B.J."/>
            <person name="Hornburger P."/>
            <person name="Mueller R.-W."/>
            <person name="Bruemmer F."/>
            <person name="Labrenz M."/>
            <person name="Spormann A.M."/>
            <person name="Op Den Camp H."/>
            <person name="Overmann J."/>
            <person name="Amann R."/>
            <person name="Jetten M.S.M."/>
            <person name="Mascher T."/>
            <person name="Medema M.H."/>
            <person name="Devos D.P."/>
            <person name="Kaster A.-K."/>
            <person name="Ovreas L."/>
            <person name="Rohde M."/>
            <person name="Galperin M.Y."/>
            <person name="Jogler C."/>
        </authorList>
    </citation>
    <scope>NUCLEOTIDE SEQUENCE [LARGE SCALE GENOMIC DNA]</scope>
    <source>
        <strain evidence="1 2">V7</strain>
    </source>
</reference>
<evidence type="ECO:0000313" key="2">
    <source>
        <dbReference type="Proteomes" id="UP000316476"/>
    </source>
</evidence>
<dbReference type="EMBL" id="SJPZ01000001">
    <property type="protein sequence ID" value="TWU66355.1"/>
    <property type="molecule type" value="Genomic_DNA"/>
</dbReference>
<sequence>MGAGEAGISAVFAALRFALTCNLLEESEIEEAEHVG</sequence>
<name>A0A5C6FXK2_9PLAN</name>
<dbReference type="AlphaFoldDB" id="A0A5C6FXK2"/>
<organism evidence="1 2">
    <name type="scientific">Crateriforma conspicua</name>
    <dbReference type="NCBI Taxonomy" id="2527996"/>
    <lineage>
        <taxon>Bacteria</taxon>
        <taxon>Pseudomonadati</taxon>
        <taxon>Planctomycetota</taxon>
        <taxon>Planctomycetia</taxon>
        <taxon>Planctomycetales</taxon>
        <taxon>Planctomycetaceae</taxon>
        <taxon>Crateriforma</taxon>
    </lineage>
</organism>
<dbReference type="Proteomes" id="UP000316476">
    <property type="component" value="Unassembled WGS sequence"/>
</dbReference>
<protein>
    <submittedName>
        <fullName evidence="1">Uncharacterized protein</fullName>
    </submittedName>
</protein>
<accession>A0A5C6FXK2</accession>
<comment type="caution">
    <text evidence="1">The sequence shown here is derived from an EMBL/GenBank/DDBJ whole genome shotgun (WGS) entry which is preliminary data.</text>
</comment>
<proteinExistence type="predicted"/>
<gene>
    <name evidence="1" type="ORF">V7x_19200</name>
</gene>